<reference evidence="7" key="1">
    <citation type="journal article" date="2013" name="Genetics">
        <title>The draft genome and transcriptome of Panagrellus redivivus are shaped by the harsh demands of a free-living lifestyle.</title>
        <authorList>
            <person name="Srinivasan J."/>
            <person name="Dillman A.R."/>
            <person name="Macchietto M.G."/>
            <person name="Heikkinen L."/>
            <person name="Lakso M."/>
            <person name="Fracchia K.M."/>
            <person name="Antoshechkin I."/>
            <person name="Mortazavi A."/>
            <person name="Wong G."/>
            <person name="Sternberg P.W."/>
        </authorList>
    </citation>
    <scope>NUCLEOTIDE SEQUENCE [LARGE SCALE GENOMIC DNA]</scope>
    <source>
        <strain evidence="7">MT8872</strain>
    </source>
</reference>
<protein>
    <recommendedName>
        <fullName evidence="6">Serpentine receptor class gamma</fullName>
    </recommendedName>
</protein>
<keyword evidence="7" id="KW-1185">Reference proteome</keyword>
<evidence type="ECO:0000256" key="6">
    <source>
        <dbReference type="RuleBase" id="RU280813"/>
    </source>
</evidence>
<evidence type="ECO:0000256" key="3">
    <source>
        <dbReference type="ARBA" id="ARBA00022692"/>
    </source>
</evidence>
<dbReference type="PANTHER" id="PTHR31627">
    <property type="entry name" value="SERPENTINE RECEPTOR CLASS GAMMA-RELATED"/>
    <property type="match status" value="1"/>
</dbReference>
<dbReference type="GO" id="GO:0007606">
    <property type="term" value="P:sensory perception of chemical stimulus"/>
    <property type="evidence" value="ECO:0007669"/>
    <property type="project" value="UniProtKB-UniRule"/>
</dbReference>
<comment type="subcellular location">
    <subcellularLocation>
        <location evidence="1">Membrane</location>
        <topology evidence="1">Multi-pass membrane protein</topology>
    </subcellularLocation>
</comment>
<evidence type="ECO:0000256" key="2">
    <source>
        <dbReference type="ARBA" id="ARBA00005692"/>
    </source>
</evidence>
<evidence type="ECO:0000256" key="5">
    <source>
        <dbReference type="ARBA" id="ARBA00023136"/>
    </source>
</evidence>
<name>A0A7E4VTC0_PANRE</name>
<keyword evidence="3 6" id="KW-0812">Transmembrane</keyword>
<evidence type="ECO:0000313" key="7">
    <source>
        <dbReference type="Proteomes" id="UP000492821"/>
    </source>
</evidence>
<dbReference type="PANTHER" id="PTHR31627:SF42">
    <property type="entry name" value="G_PROTEIN_RECEP_F1_2 DOMAIN-CONTAINING PROTEIN-RELATED"/>
    <property type="match status" value="1"/>
</dbReference>
<dbReference type="InterPro" id="IPR051119">
    <property type="entry name" value="Nematode_SR-like"/>
</dbReference>
<reference evidence="8" key="2">
    <citation type="submission" date="2020-10" db="UniProtKB">
        <authorList>
            <consortium name="WormBaseParasite"/>
        </authorList>
    </citation>
    <scope>IDENTIFICATION</scope>
</reference>
<dbReference type="Proteomes" id="UP000492821">
    <property type="component" value="Unassembled WGS sequence"/>
</dbReference>
<dbReference type="Pfam" id="PF02118">
    <property type="entry name" value="Srg"/>
    <property type="match status" value="1"/>
</dbReference>
<proteinExistence type="inferred from homology"/>
<evidence type="ECO:0000256" key="4">
    <source>
        <dbReference type="ARBA" id="ARBA00022989"/>
    </source>
</evidence>
<dbReference type="GO" id="GO:0004888">
    <property type="term" value="F:transmembrane signaling receptor activity"/>
    <property type="evidence" value="ECO:0007669"/>
    <property type="project" value="InterPro"/>
</dbReference>
<comment type="caution">
    <text evidence="6">Lacks conserved residue(s) required for the propagation of feature annotation.</text>
</comment>
<organism evidence="7 8">
    <name type="scientific">Panagrellus redivivus</name>
    <name type="common">Microworm</name>
    <dbReference type="NCBI Taxonomy" id="6233"/>
    <lineage>
        <taxon>Eukaryota</taxon>
        <taxon>Metazoa</taxon>
        <taxon>Ecdysozoa</taxon>
        <taxon>Nematoda</taxon>
        <taxon>Chromadorea</taxon>
        <taxon>Rhabditida</taxon>
        <taxon>Tylenchina</taxon>
        <taxon>Panagrolaimomorpha</taxon>
        <taxon>Panagrolaimoidea</taxon>
        <taxon>Panagrolaimidae</taxon>
        <taxon>Panagrellus</taxon>
    </lineage>
</organism>
<sequence length="213" mass="24735">MESDLIFYLTHLYMVPTVLLYFFLFYVLYFSREKVNFSSEFYKICAIQDIAVLVQIVDFYLTRKLPMSQSASPVLRYLPESGMFPMLLQFSIYYTASLMSLGNGVGSLNRASTIFLGARHQFLWTRSMKFIYLFLFIAPLTLTWNLLFNVVNISFDAVQTTNAIMWHIATPQWTSWMNSGQCILFCAIISDAWSFIICVMMQAFPTLNVTNDY</sequence>
<accession>A0A7E4VTC0</accession>
<dbReference type="GO" id="GO:0016020">
    <property type="term" value="C:membrane"/>
    <property type="evidence" value="ECO:0007669"/>
    <property type="project" value="UniProtKB-SubCell"/>
</dbReference>
<dbReference type="PRINTS" id="PR00698">
    <property type="entry name" value="TMPROTEINSRG"/>
</dbReference>
<comment type="similarity">
    <text evidence="2 6">Belongs to the nematode receptor-like protein srg family.</text>
</comment>
<evidence type="ECO:0000313" key="8">
    <source>
        <dbReference type="WBParaSite" id="Pan_g2524.t1"/>
    </source>
</evidence>
<keyword evidence="5 6" id="KW-0472">Membrane</keyword>
<feature type="transmembrane region" description="Helical" evidence="6">
    <location>
        <begin position="182"/>
        <end position="204"/>
    </location>
</feature>
<feature type="transmembrane region" description="Helical" evidence="6">
    <location>
        <begin position="130"/>
        <end position="147"/>
    </location>
</feature>
<dbReference type="WBParaSite" id="Pan_g2524.t1">
    <property type="protein sequence ID" value="Pan_g2524.t1"/>
    <property type="gene ID" value="Pan_g2524"/>
</dbReference>
<keyword evidence="4 6" id="KW-1133">Transmembrane helix</keyword>
<feature type="transmembrane region" description="Helical" evidence="6">
    <location>
        <begin position="6"/>
        <end position="29"/>
    </location>
</feature>
<dbReference type="AlphaFoldDB" id="A0A7E4VTC0"/>
<evidence type="ECO:0000256" key="1">
    <source>
        <dbReference type="ARBA" id="ARBA00004141"/>
    </source>
</evidence>
<dbReference type="InterPro" id="IPR000609">
    <property type="entry name" value="7TM_GPCR_serpentine_rcpt_Srg"/>
</dbReference>